<dbReference type="Gene3D" id="2.160.20.10">
    <property type="entry name" value="Single-stranded right-handed beta-helix, Pectin lyase-like"/>
    <property type="match status" value="3"/>
</dbReference>
<reference evidence="2" key="1">
    <citation type="journal article" date="2020" name="mSystems">
        <title>Genome- and Community-Level Interaction Insights into Carbon Utilization and Element Cycling Functions of Hydrothermarchaeota in Hydrothermal Sediment.</title>
        <authorList>
            <person name="Zhou Z."/>
            <person name="Liu Y."/>
            <person name="Xu W."/>
            <person name="Pan J."/>
            <person name="Luo Z.H."/>
            <person name="Li M."/>
        </authorList>
    </citation>
    <scope>NUCLEOTIDE SEQUENCE [LARGE SCALE GENOMIC DNA]</scope>
    <source>
        <strain evidence="2">SpSt-402</strain>
    </source>
</reference>
<organism evidence="2">
    <name type="scientific">Oscillatoriales cyanobacterium SpSt-402</name>
    <dbReference type="NCBI Taxonomy" id="2282168"/>
    <lineage>
        <taxon>Bacteria</taxon>
        <taxon>Bacillati</taxon>
        <taxon>Cyanobacteriota</taxon>
        <taxon>Cyanophyceae</taxon>
        <taxon>Oscillatoriophycideae</taxon>
        <taxon>Oscillatoriales</taxon>
    </lineage>
</organism>
<dbReference type="Pfam" id="PF05860">
    <property type="entry name" value="TPS"/>
    <property type="match status" value="1"/>
</dbReference>
<evidence type="ECO:0000259" key="1">
    <source>
        <dbReference type="SMART" id="SM00912"/>
    </source>
</evidence>
<dbReference type="AlphaFoldDB" id="A0A832HB09"/>
<comment type="caution">
    <text evidence="2">The sequence shown here is derived from an EMBL/GenBank/DDBJ whole genome shotgun (WGS) entry which is preliminary data.</text>
</comment>
<proteinExistence type="predicted"/>
<dbReference type="NCBIfam" id="TIGR01901">
    <property type="entry name" value="adhes_NPXG"/>
    <property type="match status" value="1"/>
</dbReference>
<feature type="domain" description="Filamentous haemagglutinin FhaB/tRNA nuclease CdiA-like TPS" evidence="1">
    <location>
        <begin position="49"/>
        <end position="161"/>
    </location>
</feature>
<dbReference type="InterPro" id="IPR012334">
    <property type="entry name" value="Pectin_lyas_fold"/>
</dbReference>
<dbReference type="SUPFAM" id="SSF51126">
    <property type="entry name" value="Pectin lyase-like"/>
    <property type="match status" value="4"/>
</dbReference>
<accession>A0A832HB09</accession>
<dbReference type="InterPro" id="IPR008638">
    <property type="entry name" value="FhaB/CdiA-like_TPS"/>
</dbReference>
<dbReference type="InterPro" id="IPR011050">
    <property type="entry name" value="Pectin_lyase_fold/virulence"/>
</dbReference>
<evidence type="ECO:0000313" key="2">
    <source>
        <dbReference type="EMBL" id="HGW95485.1"/>
    </source>
</evidence>
<protein>
    <submittedName>
        <fullName evidence="2">S-layer family protein</fullName>
    </submittedName>
</protein>
<name>A0A832HB09_9CYAN</name>
<dbReference type="SMART" id="SM00912">
    <property type="entry name" value="Haemagg_act"/>
    <property type="match status" value="1"/>
</dbReference>
<gene>
    <name evidence="2" type="ORF">ENR47_14585</name>
</gene>
<sequence length="1037" mass="106328">MLIPTRLGFAIAMTSQLPQFCHVWALVNLGIGLSLSVASSTPAIAQIIPDNTLPVNSTVPVGCTNCLIQGGTLRGANLFHSFLEFNVGNNQRVFFANPGVERILTRVTGTNPSQIRGVLGVDVGNADLFLINPNGIVFGPNARLAIAGSFVATTATGLLFDNGFTFSAVNPQAQAPLLTVNLPIGLQYGNNPKAIQVDRSALQVPSGETLALVGGNVDILGARLRTLGGRLELGGLSEAGVIGLSERGSGIGFTFPSTGNRANITITDSLIETMTQTIGGEAVFNARTVEVSRSQMYGGVIPGSVNANRQAGDITINATESVQLTDAPTLITNSVFPGAVGNSGNLNINTRSLILLKSAQIGTTTMGRGNAGKVNIHASETVTIDQSILQGDSSIFNTIAPRAVGNAEGIAINTQSLFITNGGRITSATFGQGNAGSIQITANDRVALDGIGEREFPSAIVSQVASRGEGNGGTIEIATNTFSLTNGGQIATDTFGRGNAGAVQVVAANSINIDGKNAVGDSSGIFSSVQPNAIGQGGDVRLQTRSVNISNTGGLFASTLGIGNSGLIAIQTTETVSITAAGRVLATVEAGGIGNSQGIQIQTNTFSASGKAEVSSATFGQGNAGKIDLNATQSVTLSDPETVVRSRSGGISSNSRPVFVPDTAIGRGGDIIITTDQLTVTQGAILDAQTESAASGGTITVNANRFEANQGGQLRTTTLKTGQAGNMVLNLRDSLLLIGSDTGLFANTEVSSTGRGGNIVIDPKQVIIRDRATISVDSRGSGEGGNISIQAGSLTLDNRASISAETFSNSGGNIQLIVPDLFLLRRGSTISTTAGKAQSNGDGGNIAIIAGFIVAVPFENSDITANAFTGRGGNISINTQGIFGIAFRDRLTPFSDITASSEFGLAGTVIINTLGIDPVQAAAELPTTFATPPLAESCRAIAGQGSRFVNLGQGGLPTNPTTALMADTLWQDVEPFERGSREMVEGGRNAIRSQGAMDELTEAQGWVIGRDGKIMLTADAKNGMPLGSDRTRIHCTP</sequence>
<dbReference type="EMBL" id="DSRD01000902">
    <property type="protein sequence ID" value="HGW95485.1"/>
    <property type="molecule type" value="Genomic_DNA"/>
</dbReference>